<organism evidence="5 6">
    <name type="scientific">Macrosiphum euphorbiae</name>
    <name type="common">potato aphid</name>
    <dbReference type="NCBI Taxonomy" id="13131"/>
    <lineage>
        <taxon>Eukaryota</taxon>
        <taxon>Metazoa</taxon>
        <taxon>Ecdysozoa</taxon>
        <taxon>Arthropoda</taxon>
        <taxon>Hexapoda</taxon>
        <taxon>Insecta</taxon>
        <taxon>Pterygota</taxon>
        <taxon>Neoptera</taxon>
        <taxon>Paraneoptera</taxon>
        <taxon>Hemiptera</taxon>
        <taxon>Sternorrhyncha</taxon>
        <taxon>Aphidomorpha</taxon>
        <taxon>Aphidoidea</taxon>
        <taxon>Aphididae</taxon>
        <taxon>Macrosiphini</taxon>
        <taxon>Macrosiphum</taxon>
    </lineage>
</organism>
<dbReference type="GO" id="GO:0008194">
    <property type="term" value="F:UDP-glycosyltransferase activity"/>
    <property type="evidence" value="ECO:0007669"/>
    <property type="project" value="InterPro"/>
</dbReference>
<gene>
    <name evidence="5" type="ORF">MEUPH1_LOCUS5938</name>
</gene>
<evidence type="ECO:0000313" key="6">
    <source>
        <dbReference type="Proteomes" id="UP001160148"/>
    </source>
</evidence>
<dbReference type="EMBL" id="CARXXK010000001">
    <property type="protein sequence ID" value="CAI6349370.1"/>
    <property type="molecule type" value="Genomic_DNA"/>
</dbReference>
<sequence length="277" mass="30710">MSCPIIIAILVLCGCSTIIFPADSARILAVELTGGRSHWNFMKSVLQSLIQKGHNLTIFSPFSDIEGCDVNCSLIDTSKDYPTTGSINIAVVLKTLSSTVSLISQSVNITRNRCNDMYNNTDINKILTVRNNSDYEVLLIEPMATECASHIARILQIPVVYLIPSPMLTFVEPILFGHTPNPAVVSHILSQHAVLRKFVQRCINSVLLAYSLISREYYEWIIKKAHPQSYDSIEVIKPSLVFVNSHYITEPSRPVPPNLIPIGGIHLSQPKTIPQVS</sequence>
<dbReference type="AlphaFoldDB" id="A0AAV0W080"/>
<evidence type="ECO:0000313" key="5">
    <source>
        <dbReference type="EMBL" id="CAI6349370.1"/>
    </source>
</evidence>
<keyword evidence="2" id="KW-0328">Glycosyltransferase</keyword>
<dbReference type="PANTHER" id="PTHR48043:SF114">
    <property type="entry name" value="IP04436P-RELATED"/>
    <property type="match status" value="1"/>
</dbReference>
<dbReference type="InterPro" id="IPR002213">
    <property type="entry name" value="UDP_glucos_trans"/>
</dbReference>
<evidence type="ECO:0000256" key="2">
    <source>
        <dbReference type="ARBA" id="ARBA00022676"/>
    </source>
</evidence>
<accession>A0AAV0W080</accession>
<dbReference type="Proteomes" id="UP001160148">
    <property type="component" value="Unassembled WGS sequence"/>
</dbReference>
<dbReference type="SUPFAM" id="SSF53756">
    <property type="entry name" value="UDP-Glycosyltransferase/glycogen phosphorylase"/>
    <property type="match status" value="1"/>
</dbReference>
<evidence type="ECO:0000256" key="3">
    <source>
        <dbReference type="ARBA" id="ARBA00022679"/>
    </source>
</evidence>
<dbReference type="PANTHER" id="PTHR48043">
    <property type="entry name" value="EG:EG0003.4 PROTEIN-RELATED"/>
    <property type="match status" value="1"/>
</dbReference>
<protein>
    <submittedName>
        <fullName evidence="5">Uncharacterized protein</fullName>
    </submittedName>
</protein>
<comment type="similarity">
    <text evidence="1">Belongs to the UDP-glycosyltransferase family.</text>
</comment>
<keyword evidence="6" id="KW-1185">Reference proteome</keyword>
<name>A0AAV0W080_9HEMI</name>
<dbReference type="InterPro" id="IPR050271">
    <property type="entry name" value="UDP-glycosyltransferase"/>
</dbReference>
<reference evidence="5 6" key="1">
    <citation type="submission" date="2023-01" db="EMBL/GenBank/DDBJ databases">
        <authorList>
            <person name="Whitehead M."/>
        </authorList>
    </citation>
    <scope>NUCLEOTIDE SEQUENCE [LARGE SCALE GENOMIC DNA]</scope>
</reference>
<keyword evidence="3" id="KW-0808">Transferase</keyword>
<evidence type="ECO:0000256" key="4">
    <source>
        <dbReference type="SAM" id="SignalP"/>
    </source>
</evidence>
<dbReference type="Pfam" id="PF00201">
    <property type="entry name" value="UDPGT"/>
    <property type="match status" value="1"/>
</dbReference>
<proteinExistence type="inferred from homology"/>
<feature type="chain" id="PRO_5043662131" evidence="4">
    <location>
        <begin position="25"/>
        <end position="277"/>
    </location>
</feature>
<keyword evidence="4" id="KW-0732">Signal</keyword>
<comment type="caution">
    <text evidence="5">The sequence shown here is derived from an EMBL/GenBank/DDBJ whole genome shotgun (WGS) entry which is preliminary data.</text>
</comment>
<feature type="signal peptide" evidence="4">
    <location>
        <begin position="1"/>
        <end position="24"/>
    </location>
</feature>
<evidence type="ECO:0000256" key="1">
    <source>
        <dbReference type="ARBA" id="ARBA00009995"/>
    </source>
</evidence>